<dbReference type="InterPro" id="IPR029034">
    <property type="entry name" value="Cystine-knot_cytokine"/>
</dbReference>
<evidence type="ECO:0000313" key="1">
    <source>
        <dbReference type="EMBL" id="CAB4017323.1"/>
    </source>
</evidence>
<reference evidence="1" key="1">
    <citation type="submission" date="2020-04" db="EMBL/GenBank/DDBJ databases">
        <authorList>
            <person name="Alioto T."/>
            <person name="Alioto T."/>
            <person name="Gomez Garrido J."/>
        </authorList>
    </citation>
    <scope>NUCLEOTIDE SEQUENCE</scope>
    <source>
        <strain evidence="1">A484AB</strain>
    </source>
</reference>
<dbReference type="EMBL" id="CACRXK020009495">
    <property type="protein sequence ID" value="CAB4017323.1"/>
    <property type="molecule type" value="Genomic_DNA"/>
</dbReference>
<accession>A0A6S7IJ87</accession>
<dbReference type="AlphaFoldDB" id="A0A6S7IJ87"/>
<proteinExistence type="predicted"/>
<organism evidence="1 2">
    <name type="scientific">Paramuricea clavata</name>
    <name type="common">Red gorgonian</name>
    <name type="synonym">Violescent sea-whip</name>
    <dbReference type="NCBI Taxonomy" id="317549"/>
    <lineage>
        <taxon>Eukaryota</taxon>
        <taxon>Metazoa</taxon>
        <taxon>Cnidaria</taxon>
        <taxon>Anthozoa</taxon>
        <taxon>Octocorallia</taxon>
        <taxon>Malacalcyonacea</taxon>
        <taxon>Plexauridae</taxon>
        <taxon>Paramuricea</taxon>
    </lineage>
</organism>
<gene>
    <name evidence="1" type="ORF">PACLA_8A010242</name>
</gene>
<protein>
    <submittedName>
        <fullName evidence="1">Uncharacterized protein</fullName>
    </submittedName>
</protein>
<evidence type="ECO:0000313" key="2">
    <source>
        <dbReference type="Proteomes" id="UP001152795"/>
    </source>
</evidence>
<keyword evidence="2" id="KW-1185">Reference proteome</keyword>
<comment type="caution">
    <text evidence="1">The sequence shown here is derived from an EMBL/GenBank/DDBJ whole genome shotgun (WGS) entry which is preliminary data.</text>
</comment>
<sequence length="234" mass="26296">MLAVVQSITGPQREVVSIYNDNFATPLSRPQYFIEVYRCVQVDFGECPSSGPSGYPVPKQIEKIEIVVPDITKGKDRNSTNKTNFYKYVVYNHTSCKCGTLKFRDSTLYQTITNNEVSKTDYSANCTKNPVNLIHQCHSHACKPQQRYHFTHIDAVRPSTYLAYKQCLPGSVALKNNTFTNQITLINNKVKFVNLTSDISCKANDGKNAEPQLCPNSTTQNTRNPTIATQNITL</sequence>
<dbReference type="Proteomes" id="UP001152795">
    <property type="component" value="Unassembled WGS sequence"/>
</dbReference>
<name>A0A6S7IJ87_PARCT</name>
<dbReference type="Gene3D" id="2.10.90.10">
    <property type="entry name" value="Cystine-knot cytokines"/>
    <property type="match status" value="1"/>
</dbReference>